<organism evidence="3 4">
    <name type="scientific">Niallia circulans</name>
    <name type="common">Bacillus circulans</name>
    <dbReference type="NCBI Taxonomy" id="1397"/>
    <lineage>
        <taxon>Bacteria</taxon>
        <taxon>Bacillati</taxon>
        <taxon>Bacillota</taxon>
        <taxon>Bacilli</taxon>
        <taxon>Bacillales</taxon>
        <taxon>Bacillaceae</taxon>
        <taxon>Niallia</taxon>
    </lineage>
</organism>
<dbReference type="Gene3D" id="1.50.10.10">
    <property type="match status" value="1"/>
</dbReference>
<evidence type="ECO:0000313" key="4">
    <source>
        <dbReference type="Proteomes" id="UP000216961"/>
    </source>
</evidence>
<dbReference type="GO" id="GO:0000272">
    <property type="term" value="P:polysaccharide catabolic process"/>
    <property type="evidence" value="ECO:0007669"/>
    <property type="project" value="TreeGrafter"/>
</dbReference>
<evidence type="ECO:0000256" key="1">
    <source>
        <dbReference type="ARBA" id="ARBA00022801"/>
    </source>
</evidence>
<dbReference type="InterPro" id="IPR012341">
    <property type="entry name" value="6hp_glycosidase-like_sf"/>
</dbReference>
<proteinExistence type="inferred from homology"/>
<name>A0A268FEE8_NIACI</name>
<dbReference type="AlphaFoldDB" id="A0A268FEE8"/>
<evidence type="ECO:0000256" key="2">
    <source>
        <dbReference type="ARBA" id="ARBA00038358"/>
    </source>
</evidence>
<accession>A0A268FEE8</accession>
<dbReference type="RefSeq" id="WP_095329789.1">
    <property type="nucleotide sequence ID" value="NZ_CP026031.1"/>
</dbReference>
<evidence type="ECO:0000313" key="3">
    <source>
        <dbReference type="EMBL" id="PAD83739.1"/>
    </source>
</evidence>
<comment type="similarity">
    <text evidence="2">Belongs to the glycosyl hydrolase 88 family.</text>
</comment>
<dbReference type="InterPro" id="IPR052369">
    <property type="entry name" value="UG_Glycosaminoglycan_Hydrolase"/>
</dbReference>
<dbReference type="PANTHER" id="PTHR36845:SF1">
    <property type="entry name" value="HYDROLASE, PUTATIVE (AFU_ORTHOLOGUE AFUA_7G05090)-RELATED"/>
    <property type="match status" value="1"/>
</dbReference>
<dbReference type="PANTHER" id="PTHR36845">
    <property type="entry name" value="HYDROLASE, PUTATIVE (AFU_ORTHOLOGUE AFUA_7G05090)-RELATED"/>
    <property type="match status" value="1"/>
</dbReference>
<comment type="caution">
    <text evidence="3">The sequence shown here is derived from an EMBL/GenBank/DDBJ whole genome shotgun (WGS) entry which is preliminary data.</text>
</comment>
<dbReference type="InterPro" id="IPR010905">
    <property type="entry name" value="Glyco_hydro_88"/>
</dbReference>
<gene>
    <name evidence="3" type="ORF">CHH57_08290</name>
</gene>
<reference evidence="3 4" key="1">
    <citation type="submission" date="2017-07" db="EMBL/GenBank/DDBJ databases">
        <title>Isolation and whole genome analysis of endospore-forming bacteria from heroin.</title>
        <authorList>
            <person name="Kalinowski J."/>
            <person name="Ahrens B."/>
            <person name="Al-Dilaimi A."/>
            <person name="Winkler A."/>
            <person name="Wibberg D."/>
            <person name="Schleenbecker U."/>
            <person name="Ruckert C."/>
            <person name="Wolfel R."/>
            <person name="Grass G."/>
        </authorList>
    </citation>
    <scope>NUCLEOTIDE SEQUENCE [LARGE SCALE GENOMIC DNA]</scope>
    <source>
        <strain evidence="3 4">7521-2</strain>
    </source>
</reference>
<dbReference type="GO" id="GO:0052757">
    <property type="term" value="F:chondroitin hydrolase activity"/>
    <property type="evidence" value="ECO:0007669"/>
    <property type="project" value="TreeGrafter"/>
</dbReference>
<dbReference type="KEGG" id="bcir:C2I06_14870"/>
<dbReference type="SUPFAM" id="SSF48208">
    <property type="entry name" value="Six-hairpin glycosidases"/>
    <property type="match status" value="1"/>
</dbReference>
<sequence>MDKWIKEASAFIERKTTKNAIDIGASFPHATKQGKYDKESPQWWTAGFWPGILWNVYHATNEYAFKNLAIQLEHKMDYLLNNPNKVDHDIGFMWTLTSLARYQITADETAKNTALLAANMLLARFNSAGHFFKAWNNWHGTNDNSGIVIIDSMMNMGLLFWASEETGDPRFMVAAKAHCDMVLKHFIRNDGSVHQMVRFNSLTGELIEKLGGQGYSKNSSWSRGCSWAIFGFAIAYHYTKEERYLSSAMKVTNHFALHLQHDPIPLWDFRIPSHTDGTKYDYRDSSASAIAACGTLLISQYAPLEEKRFYLAFGRDLLKRLYEHAATIEDDQNQALIIHGTSHWPEKKNLDTGLIYGDYFFTQGIYALNGINNNFWLGDSWNVL</sequence>
<protein>
    <submittedName>
        <fullName evidence="3">Glycosyl hydrolase</fullName>
    </submittedName>
</protein>
<dbReference type="InterPro" id="IPR008928">
    <property type="entry name" value="6-hairpin_glycosidase_sf"/>
</dbReference>
<dbReference type="Pfam" id="PF07470">
    <property type="entry name" value="Glyco_hydro_88"/>
    <property type="match status" value="1"/>
</dbReference>
<dbReference type="Proteomes" id="UP000216961">
    <property type="component" value="Unassembled WGS sequence"/>
</dbReference>
<keyword evidence="1 3" id="KW-0378">Hydrolase</keyword>
<dbReference type="EMBL" id="NPBQ01000050">
    <property type="protein sequence ID" value="PAD83739.1"/>
    <property type="molecule type" value="Genomic_DNA"/>
</dbReference>